<proteinExistence type="predicted"/>
<evidence type="ECO:0000313" key="1">
    <source>
        <dbReference type="EMBL" id="CAG8838292.1"/>
    </source>
</evidence>
<organism evidence="1 2">
    <name type="scientific">Racocetra persica</name>
    <dbReference type="NCBI Taxonomy" id="160502"/>
    <lineage>
        <taxon>Eukaryota</taxon>
        <taxon>Fungi</taxon>
        <taxon>Fungi incertae sedis</taxon>
        <taxon>Mucoromycota</taxon>
        <taxon>Glomeromycotina</taxon>
        <taxon>Glomeromycetes</taxon>
        <taxon>Diversisporales</taxon>
        <taxon>Gigasporaceae</taxon>
        <taxon>Racocetra</taxon>
    </lineage>
</organism>
<sequence>AVSFLEVRESCFEMAFLDIENNSLANVIYDHIAKPSSNNNSSSFREEYGSNQNE</sequence>
<keyword evidence="2" id="KW-1185">Reference proteome</keyword>
<gene>
    <name evidence="1" type="ORF">RPERSI_LOCUS30619</name>
</gene>
<feature type="non-terminal residue" evidence="1">
    <location>
        <position position="1"/>
    </location>
</feature>
<accession>A0ACA9SHA8</accession>
<feature type="non-terminal residue" evidence="1">
    <location>
        <position position="54"/>
    </location>
</feature>
<protein>
    <submittedName>
        <fullName evidence="1">29827_t:CDS:1</fullName>
    </submittedName>
</protein>
<comment type="caution">
    <text evidence="1">The sequence shown here is derived from an EMBL/GenBank/DDBJ whole genome shotgun (WGS) entry which is preliminary data.</text>
</comment>
<dbReference type="EMBL" id="CAJVQC010120111">
    <property type="protein sequence ID" value="CAG8838292.1"/>
    <property type="molecule type" value="Genomic_DNA"/>
</dbReference>
<name>A0ACA9SHA8_9GLOM</name>
<dbReference type="Proteomes" id="UP000789920">
    <property type="component" value="Unassembled WGS sequence"/>
</dbReference>
<evidence type="ECO:0000313" key="2">
    <source>
        <dbReference type="Proteomes" id="UP000789920"/>
    </source>
</evidence>
<reference evidence="1" key="1">
    <citation type="submission" date="2021-06" db="EMBL/GenBank/DDBJ databases">
        <authorList>
            <person name="Kallberg Y."/>
            <person name="Tangrot J."/>
            <person name="Rosling A."/>
        </authorList>
    </citation>
    <scope>NUCLEOTIDE SEQUENCE</scope>
    <source>
        <strain evidence="1">MA461A</strain>
    </source>
</reference>